<keyword evidence="2" id="KW-1185">Reference proteome</keyword>
<comment type="caution">
    <text evidence="1">The sequence shown here is derived from an EMBL/GenBank/DDBJ whole genome shotgun (WGS) entry which is preliminary data.</text>
</comment>
<dbReference type="RefSeq" id="WP_171717206.1">
    <property type="nucleotide sequence ID" value="NZ_WHOB01000024.1"/>
</dbReference>
<proteinExistence type="predicted"/>
<protein>
    <submittedName>
        <fullName evidence="1">Uncharacterized protein</fullName>
    </submittedName>
</protein>
<sequence length="224" mass="24500">MIESLSNAKAQIYIDFVNSAGNYLGTTILEYAKQTNGVYMTLSDTGQIPKDTTFAYIYVMIRGTGINGSGTIYADSLNFHYTNEANLFNNGNFEAQGSATLGNGWYPSYGNDNHNYQLVSDNYGNTVQKIEASNIQVNTYVELSQILKVVPGQKYTMSGRFKVDSISNAKVQLYADFLTGTGSHLEANVVELPSVTKGGYVIISNTGIVPVNADYARVYAIIRL</sequence>
<reference evidence="1 2" key="1">
    <citation type="submission" date="2019-10" db="EMBL/GenBank/DDBJ databases">
        <title>Description of Paenibacillus terricola sp. nov.</title>
        <authorList>
            <person name="Carlier A."/>
            <person name="Qi S."/>
        </authorList>
    </citation>
    <scope>NUCLEOTIDE SEQUENCE [LARGE SCALE GENOMIC DNA]</scope>
    <source>
        <strain evidence="1 2">LMG 31459</strain>
    </source>
</reference>
<gene>
    <name evidence="1" type="ORF">GC101_10510</name>
</gene>
<dbReference type="Proteomes" id="UP000596857">
    <property type="component" value="Unassembled WGS sequence"/>
</dbReference>
<organism evidence="1 2">
    <name type="scientific">Paenibacillus phytohabitans</name>
    <dbReference type="NCBI Taxonomy" id="2654978"/>
    <lineage>
        <taxon>Bacteria</taxon>
        <taxon>Bacillati</taxon>
        <taxon>Bacillota</taxon>
        <taxon>Bacilli</taxon>
        <taxon>Bacillales</taxon>
        <taxon>Paenibacillaceae</taxon>
        <taxon>Paenibacillus</taxon>
    </lineage>
</organism>
<accession>A0ABX1YHG2</accession>
<evidence type="ECO:0000313" key="1">
    <source>
        <dbReference type="EMBL" id="NOU79313.1"/>
    </source>
</evidence>
<dbReference type="Gene3D" id="2.60.120.260">
    <property type="entry name" value="Galactose-binding domain-like"/>
    <property type="match status" value="1"/>
</dbReference>
<name>A0ABX1YHG2_9BACL</name>
<evidence type="ECO:0000313" key="2">
    <source>
        <dbReference type="Proteomes" id="UP000596857"/>
    </source>
</evidence>
<dbReference type="EMBL" id="WHOB01000024">
    <property type="protein sequence ID" value="NOU79313.1"/>
    <property type="molecule type" value="Genomic_DNA"/>
</dbReference>